<dbReference type="OrthoDB" id="1861022at2"/>
<dbReference type="Pfam" id="PF13529">
    <property type="entry name" value="Peptidase_C39_2"/>
    <property type="match status" value="1"/>
</dbReference>
<evidence type="ECO:0000259" key="1">
    <source>
        <dbReference type="Pfam" id="PF13529"/>
    </source>
</evidence>
<dbReference type="Gene3D" id="3.90.70.10">
    <property type="entry name" value="Cysteine proteinases"/>
    <property type="match status" value="1"/>
</dbReference>
<feature type="domain" description="Peptidase C39-like" evidence="1">
    <location>
        <begin position="73"/>
        <end position="183"/>
    </location>
</feature>
<organism evidence="2 3">
    <name type="scientific">Caldisalinibacter kiritimatiensis</name>
    <dbReference type="NCBI Taxonomy" id="1304284"/>
    <lineage>
        <taxon>Bacteria</taxon>
        <taxon>Bacillati</taxon>
        <taxon>Bacillota</taxon>
        <taxon>Tissierellia</taxon>
        <taxon>Tissierellales</taxon>
        <taxon>Thermohalobacteraceae</taxon>
        <taxon>Caldisalinibacter</taxon>
    </lineage>
</organism>
<sequence length="228" mass="25341">MKKIVSMLMIFALLLNIGTMVFANNEPVIIKDIAPEGEFSKYLDTSLNRSGSVGIQSVLNISLPVLAFDQHDPEWKDDIMETDGLSIDHYGCALTSVAMVFRYFGINTDPGKLNEDLGDYACPIHWYRAAELGSDGKAELVTFKEYPSDSDVINATVAALQDDNPVIVGFKKPDDGTHFVLVKSVIGDGLSWDDYGVIDPNGATYKNLKYYKDLGWTFHRLVIYDKVN</sequence>
<reference evidence="2 3" key="1">
    <citation type="journal article" date="2015" name="Geomicrobiol. J.">
        <title>Caldisalinibacter kiritimatiensis gen. nov., sp. nov., a moderately thermohalophilic thiosulfate-reducing bacterium from a hypersaline microbial mat.</title>
        <authorList>
            <person name="Ben Hania W."/>
            <person name="Joseph M."/>
            <person name="Fiebig A."/>
            <person name="Bunk B."/>
            <person name="Klenk H.-P."/>
            <person name="Fardeau M.-L."/>
            <person name="Spring S."/>
        </authorList>
    </citation>
    <scope>NUCLEOTIDE SEQUENCE [LARGE SCALE GENOMIC DNA]</scope>
    <source>
        <strain evidence="2 3">L21-TH-D2</strain>
    </source>
</reference>
<accession>R1CPN9</accession>
<keyword evidence="3" id="KW-1185">Reference proteome</keyword>
<dbReference type="STRING" id="1304284.L21TH_1317"/>
<dbReference type="AlphaFoldDB" id="R1CPN9"/>
<evidence type="ECO:0000313" key="2">
    <source>
        <dbReference type="EMBL" id="EOD00636.1"/>
    </source>
</evidence>
<comment type="caution">
    <text evidence="2">The sequence shown here is derived from an EMBL/GenBank/DDBJ whole genome shotgun (WGS) entry which is preliminary data.</text>
</comment>
<dbReference type="InterPro" id="IPR039564">
    <property type="entry name" value="Peptidase_C39-like"/>
</dbReference>
<dbReference type="Proteomes" id="UP000013378">
    <property type="component" value="Unassembled WGS sequence"/>
</dbReference>
<gene>
    <name evidence="2" type="ORF">L21TH_1317</name>
</gene>
<protein>
    <submittedName>
        <fullName evidence="2">Peptidase M23B</fullName>
    </submittedName>
</protein>
<dbReference type="eggNOG" id="COG0823">
    <property type="taxonomic scope" value="Bacteria"/>
</dbReference>
<name>R1CPN9_9FIRM</name>
<dbReference type="EMBL" id="ARZA01000133">
    <property type="protein sequence ID" value="EOD00636.1"/>
    <property type="molecule type" value="Genomic_DNA"/>
</dbReference>
<proteinExistence type="predicted"/>
<evidence type="ECO:0000313" key="3">
    <source>
        <dbReference type="Proteomes" id="UP000013378"/>
    </source>
</evidence>
<dbReference type="RefSeq" id="WP_006312181.1">
    <property type="nucleotide sequence ID" value="NZ_ARZA01000133.1"/>
</dbReference>